<evidence type="ECO:0000313" key="1">
    <source>
        <dbReference type="EMBL" id="EGT49725.1"/>
    </source>
</evidence>
<proteinExistence type="predicted"/>
<organism evidence="2">
    <name type="scientific">Caenorhabditis brenneri</name>
    <name type="common">Nematode worm</name>
    <dbReference type="NCBI Taxonomy" id="135651"/>
    <lineage>
        <taxon>Eukaryota</taxon>
        <taxon>Metazoa</taxon>
        <taxon>Ecdysozoa</taxon>
        <taxon>Nematoda</taxon>
        <taxon>Chromadorea</taxon>
        <taxon>Rhabditida</taxon>
        <taxon>Rhabditina</taxon>
        <taxon>Rhabditomorpha</taxon>
        <taxon>Rhabditoidea</taxon>
        <taxon>Rhabditidae</taxon>
        <taxon>Peloderinae</taxon>
        <taxon>Caenorhabditis</taxon>
    </lineage>
</organism>
<name>G0MDW5_CAEBE</name>
<keyword evidence="2" id="KW-1185">Reference proteome</keyword>
<gene>
    <name evidence="1" type="ORF">CAEBREN_10349</name>
</gene>
<dbReference type="PANTHER" id="PTHR31379">
    <property type="entry name" value="F-BOX C PROTEIN-RELATED-RELATED"/>
    <property type="match status" value="1"/>
</dbReference>
<reference evidence="2" key="1">
    <citation type="submission" date="2011-07" db="EMBL/GenBank/DDBJ databases">
        <authorList>
            <consortium name="Caenorhabditis brenneri Sequencing and Analysis Consortium"/>
            <person name="Wilson R.K."/>
        </authorList>
    </citation>
    <scope>NUCLEOTIDE SEQUENCE [LARGE SCALE GENOMIC DNA]</scope>
    <source>
        <strain evidence="2">PB2801</strain>
    </source>
</reference>
<dbReference type="HOGENOM" id="CLU_716169_0_0_1"/>
<dbReference type="InterPro" id="IPR021942">
    <property type="entry name" value="DUF3557"/>
</dbReference>
<protein>
    <submittedName>
        <fullName evidence="1">Uncharacterized protein</fullName>
    </submittedName>
</protein>
<evidence type="ECO:0000313" key="2">
    <source>
        <dbReference type="Proteomes" id="UP000008068"/>
    </source>
</evidence>
<dbReference type="AlphaFoldDB" id="G0MDW5"/>
<accession>G0MDW5</accession>
<sequence>MSEIGMKYASLRIFMEYLEANKRIDLVKRCPSLKCVDSVVPISLNYLYLSRTCTIINTVNYKIGIVRRYPKEGPKILKQYERINNDGGESYDLNEFGRRDRSGNEVLCPGDYIIETAHEPEIDRNIEEEDFYMEGRKRRLAYLRTLKRVEERQEEIERIEAKLFECIKFPLIFCFDIDKTSLITISCNEHPKYKTNSREIGRWRLWFEVRHSSGWRSSPTENKTEDEKKEFVKLMKAMINGKKEIGTCHPMEIGGQKIVKEVFDEIKKRHGVTFKREVYRGCTRLPFTFSLPIDDSSKLSIYCNRNEKLNKKDSKKKPWTLWIFVESIGDTMNEEYKKLLEKIVNDKRKVGKRFPLAIGTKYQVKQLLSEVKNLDGVTFKKLKKPG</sequence>
<dbReference type="PANTHER" id="PTHR31379:SF1">
    <property type="entry name" value="F-BOX C PROTEIN-RELATED"/>
    <property type="match status" value="1"/>
</dbReference>
<dbReference type="InParanoid" id="G0MDW5"/>
<dbReference type="EMBL" id="GL379790">
    <property type="protein sequence ID" value="EGT49725.1"/>
    <property type="molecule type" value="Genomic_DNA"/>
</dbReference>
<dbReference type="OrthoDB" id="5910309at2759"/>
<dbReference type="Proteomes" id="UP000008068">
    <property type="component" value="Unassembled WGS sequence"/>
</dbReference>